<reference evidence="4 5" key="1">
    <citation type="submission" date="2021-11" db="EMBL/GenBank/DDBJ databases">
        <title>Draft genome sequence of Actinomycetospora sp. SF1 isolated from the rhizosphere soil.</title>
        <authorList>
            <person name="Duangmal K."/>
            <person name="Chantavorakit T."/>
        </authorList>
    </citation>
    <scope>NUCLEOTIDE SEQUENCE [LARGE SCALE GENOMIC DNA]</scope>
    <source>
        <strain evidence="4 5">TBRC 5722</strain>
    </source>
</reference>
<name>A0ABS8PGD2_9PSEU</name>
<dbReference type="PROSITE" id="PS51186">
    <property type="entry name" value="GNAT"/>
    <property type="match status" value="1"/>
</dbReference>
<gene>
    <name evidence="4" type="ORF">LQ327_28315</name>
</gene>
<dbReference type="SUPFAM" id="SSF55729">
    <property type="entry name" value="Acyl-CoA N-acyltransferases (Nat)"/>
    <property type="match status" value="1"/>
</dbReference>
<evidence type="ECO:0000313" key="4">
    <source>
        <dbReference type="EMBL" id="MCD2197283.1"/>
    </source>
</evidence>
<keyword evidence="2" id="KW-0012">Acyltransferase</keyword>
<sequence length="166" mass="17935">MSATIVLREARPDVEPGLGALRGYLHDVIGRMHGRPATEDEVEAFGVESPDDGLVPPDGTFVVAVEDGGAAVGCVGLRWRGPGVPPDAAEIKRMWSAHEVRGLGVGKLLLDEVVRLAREAGCARLVLDSRADLIEARTLYERAGFVEVEPYNDNPHAQVWYALDLL</sequence>
<evidence type="ECO:0000256" key="1">
    <source>
        <dbReference type="ARBA" id="ARBA00022679"/>
    </source>
</evidence>
<organism evidence="4 5">
    <name type="scientific">Actinomycetospora endophytica</name>
    <dbReference type="NCBI Taxonomy" id="2291215"/>
    <lineage>
        <taxon>Bacteria</taxon>
        <taxon>Bacillati</taxon>
        <taxon>Actinomycetota</taxon>
        <taxon>Actinomycetes</taxon>
        <taxon>Pseudonocardiales</taxon>
        <taxon>Pseudonocardiaceae</taxon>
        <taxon>Actinomycetospora</taxon>
    </lineage>
</organism>
<dbReference type="InterPro" id="IPR000182">
    <property type="entry name" value="GNAT_dom"/>
</dbReference>
<keyword evidence="1" id="KW-0808">Transferase</keyword>
<dbReference type="RefSeq" id="WP_230739198.1">
    <property type="nucleotide sequence ID" value="NZ_JAJNDB010000007.1"/>
</dbReference>
<feature type="domain" description="N-acetyltransferase" evidence="3">
    <location>
        <begin position="5"/>
        <end position="166"/>
    </location>
</feature>
<comment type="caution">
    <text evidence="4">The sequence shown here is derived from an EMBL/GenBank/DDBJ whole genome shotgun (WGS) entry which is preliminary data.</text>
</comment>
<evidence type="ECO:0000259" key="3">
    <source>
        <dbReference type="PROSITE" id="PS51186"/>
    </source>
</evidence>
<evidence type="ECO:0000313" key="5">
    <source>
        <dbReference type="Proteomes" id="UP001199469"/>
    </source>
</evidence>
<dbReference type="Proteomes" id="UP001199469">
    <property type="component" value="Unassembled WGS sequence"/>
</dbReference>
<dbReference type="Gene3D" id="3.40.630.30">
    <property type="match status" value="1"/>
</dbReference>
<dbReference type="PANTHER" id="PTHR43877">
    <property type="entry name" value="AMINOALKYLPHOSPHONATE N-ACETYLTRANSFERASE-RELATED-RELATED"/>
    <property type="match status" value="1"/>
</dbReference>
<evidence type="ECO:0000256" key="2">
    <source>
        <dbReference type="ARBA" id="ARBA00023315"/>
    </source>
</evidence>
<dbReference type="EMBL" id="JAJNDB010000007">
    <property type="protein sequence ID" value="MCD2197283.1"/>
    <property type="molecule type" value="Genomic_DNA"/>
</dbReference>
<dbReference type="Pfam" id="PF00583">
    <property type="entry name" value="Acetyltransf_1"/>
    <property type="match status" value="1"/>
</dbReference>
<protein>
    <submittedName>
        <fullName evidence="4">GNAT family N-acetyltransferase</fullName>
    </submittedName>
</protein>
<keyword evidence="5" id="KW-1185">Reference proteome</keyword>
<proteinExistence type="predicted"/>
<accession>A0ABS8PGD2</accession>
<dbReference type="CDD" id="cd04301">
    <property type="entry name" value="NAT_SF"/>
    <property type="match status" value="1"/>
</dbReference>
<dbReference type="InterPro" id="IPR016181">
    <property type="entry name" value="Acyl_CoA_acyltransferase"/>
</dbReference>
<dbReference type="PANTHER" id="PTHR43877:SF2">
    <property type="entry name" value="AMINOALKYLPHOSPHONATE N-ACETYLTRANSFERASE-RELATED"/>
    <property type="match status" value="1"/>
</dbReference>
<dbReference type="InterPro" id="IPR050832">
    <property type="entry name" value="Bact_Acetyltransf"/>
</dbReference>